<evidence type="ECO:0000259" key="3">
    <source>
        <dbReference type="PROSITE" id="PS50296"/>
    </source>
</evidence>
<dbReference type="GO" id="GO:0003743">
    <property type="term" value="F:translation initiation factor activity"/>
    <property type="evidence" value="ECO:0007669"/>
    <property type="project" value="InterPro"/>
</dbReference>
<dbReference type="InterPro" id="IPR003903">
    <property type="entry name" value="UIM_dom"/>
</dbReference>
<evidence type="ECO:0000256" key="1">
    <source>
        <dbReference type="SAM" id="MobiDB-lite"/>
    </source>
</evidence>
<organism evidence="4">
    <name type="scientific">Rhizochromulina marina</name>
    <dbReference type="NCBI Taxonomy" id="1034831"/>
    <lineage>
        <taxon>Eukaryota</taxon>
        <taxon>Sar</taxon>
        <taxon>Stramenopiles</taxon>
        <taxon>Ochrophyta</taxon>
        <taxon>Dictyochophyceae</taxon>
        <taxon>Rhizochromulinales</taxon>
        <taxon>Rhizochromulina</taxon>
    </lineage>
</organism>
<reference evidence="4" key="1">
    <citation type="submission" date="2021-01" db="EMBL/GenBank/DDBJ databases">
        <authorList>
            <person name="Corre E."/>
            <person name="Pelletier E."/>
            <person name="Niang G."/>
            <person name="Scheremetjew M."/>
            <person name="Finn R."/>
            <person name="Kale V."/>
            <person name="Holt S."/>
            <person name="Cochrane G."/>
            <person name="Meng A."/>
            <person name="Brown T."/>
            <person name="Cohen L."/>
        </authorList>
    </citation>
    <scope>NUCLEOTIDE SEQUENCE</scope>
    <source>
        <strain evidence="4">CCMP1243</strain>
    </source>
</reference>
<dbReference type="EMBL" id="HBHJ01032779">
    <property type="protein sequence ID" value="CAD9710708.1"/>
    <property type="molecule type" value="Transcribed_RNA"/>
</dbReference>
<gene>
    <name evidence="4" type="ORF">RMAR1173_LOCUS21702</name>
</gene>
<sequence>MAAKDGPALWRVRGTKKGDLPVGVEKRSKGKVVTVVFNVDGDSAALLRALQRRMGVGGTSTRHTVEVQGEHKEVVELFLRDHRGHLVNVRGAKEAPAAPDEPPAPEVAQAPRAERRKPRHQKSREIPIPRVTPPAVPVRNSKPRCPMNWPYCSGWCYTPDEPGEDFNHLSRLTDSWWLLNDEVGNGSTPSARVGLRRHRSLAPSLPGGRDMSDTELVQALRVLGLSAEPCNCGDASHFRSRGSQKKEKIVQRQLDRVATHQPTLPAPTSTWRPRASVPMSRTAGPASYFRAGTAKQGQPPPAWRKNIAPATRGSSEHHHQALARAAQARKALPSLGQEDGTEWDPPEFEEEEEGDVDPSLRSYIWTGAASGRSKTHAQVSVIVPNQRLSRGPEPPPTAGLGPLGSAIGSPFPALAPDRREAVPSSGSCGGGKEGGGEEDELERALAASLSESQAARQRQDEDDRALEQALAASQQGAAGGVGGPAAASPYVSVDAELNVLARMGFFDRDVALSALEEANHDLSYAIELLLSGLAEEPDPGVTDHHGAGLQDGEEQASSQDEEGTASWWQDAAAAEKTPQEDHGFDIPEQEKQLPRGSAAGPNTAGAVDTGRVPQHSPGLFRDWLRTELEKAGLDEVYADYLETLLQDTAGASSEEQKMFDCCVALSEILAEMLPDRPEHSVQGLASEIALRYCEAEAG</sequence>
<feature type="region of interest" description="Disordered" evidence="1">
    <location>
        <begin position="537"/>
        <end position="566"/>
    </location>
</feature>
<evidence type="ECO:0000313" key="4">
    <source>
        <dbReference type="EMBL" id="CAD9710708.1"/>
    </source>
</evidence>
<dbReference type="PROSITE" id="PS50330">
    <property type="entry name" value="UIM"/>
    <property type="match status" value="1"/>
</dbReference>
<feature type="domain" description="UBA" evidence="2">
    <location>
        <begin position="492"/>
        <end position="532"/>
    </location>
</feature>
<feature type="compositionally biased region" description="Low complexity" evidence="1">
    <location>
        <begin position="444"/>
        <end position="456"/>
    </location>
</feature>
<name>A0A7S2SVH2_9STRA</name>
<dbReference type="SMART" id="SM00726">
    <property type="entry name" value="UIM"/>
    <property type="match status" value="2"/>
</dbReference>
<accession>A0A7S2SVH2</accession>
<feature type="compositionally biased region" description="Basic and acidic residues" evidence="1">
    <location>
        <begin position="244"/>
        <end position="258"/>
    </location>
</feature>
<feature type="region of interest" description="Disordered" evidence="1">
    <location>
        <begin position="591"/>
        <end position="616"/>
    </location>
</feature>
<feature type="compositionally biased region" description="Polar residues" evidence="1">
    <location>
        <begin position="260"/>
        <end position="271"/>
    </location>
</feature>
<dbReference type="InterPro" id="IPR001950">
    <property type="entry name" value="SUI1"/>
</dbReference>
<dbReference type="SUPFAM" id="SSF46934">
    <property type="entry name" value="UBA-like"/>
    <property type="match status" value="1"/>
</dbReference>
<dbReference type="InterPro" id="IPR009060">
    <property type="entry name" value="UBA-like_sf"/>
</dbReference>
<feature type="region of interest" description="Disordered" evidence="1">
    <location>
        <begin position="235"/>
        <end position="358"/>
    </location>
</feature>
<dbReference type="Gene3D" id="1.10.8.10">
    <property type="entry name" value="DNA helicase RuvA subunit, C-terminal domain"/>
    <property type="match status" value="1"/>
</dbReference>
<dbReference type="Pfam" id="PF01253">
    <property type="entry name" value="SUI1"/>
    <property type="match status" value="1"/>
</dbReference>
<protein>
    <recommendedName>
        <fullName evidence="5">UBA domain-containing protein</fullName>
    </recommendedName>
</protein>
<feature type="compositionally biased region" description="Low complexity" evidence="1">
    <location>
        <begin position="322"/>
        <end position="332"/>
    </location>
</feature>
<dbReference type="AlphaFoldDB" id="A0A7S2SVH2"/>
<dbReference type="SUPFAM" id="SSF55159">
    <property type="entry name" value="eIF1-like"/>
    <property type="match status" value="1"/>
</dbReference>
<feature type="compositionally biased region" description="Acidic residues" evidence="1">
    <location>
        <begin position="339"/>
        <end position="356"/>
    </location>
</feature>
<dbReference type="Gene3D" id="3.30.780.10">
    <property type="entry name" value="SUI1-like domain"/>
    <property type="match status" value="1"/>
</dbReference>
<evidence type="ECO:0008006" key="5">
    <source>
        <dbReference type="Google" id="ProtNLM"/>
    </source>
</evidence>
<dbReference type="InterPro" id="IPR036877">
    <property type="entry name" value="SUI1_dom_sf"/>
</dbReference>
<dbReference type="InterPro" id="IPR015940">
    <property type="entry name" value="UBA"/>
</dbReference>
<dbReference type="PROSITE" id="PS50296">
    <property type="entry name" value="SUI1"/>
    <property type="match status" value="1"/>
</dbReference>
<evidence type="ECO:0000259" key="2">
    <source>
        <dbReference type="PROSITE" id="PS50030"/>
    </source>
</evidence>
<feature type="region of interest" description="Disordered" evidence="1">
    <location>
        <begin position="92"/>
        <end position="135"/>
    </location>
</feature>
<feature type="region of interest" description="Disordered" evidence="1">
    <location>
        <begin position="384"/>
        <end position="464"/>
    </location>
</feature>
<proteinExistence type="predicted"/>
<feature type="domain" description="SUI1" evidence="3">
    <location>
        <begin position="20"/>
        <end position="83"/>
    </location>
</feature>
<feature type="compositionally biased region" description="Acidic residues" evidence="1">
    <location>
        <begin position="551"/>
        <end position="563"/>
    </location>
</feature>
<dbReference type="PROSITE" id="PS50030">
    <property type="entry name" value="UBA"/>
    <property type="match status" value="1"/>
</dbReference>